<dbReference type="STRING" id="1603886.GCA_001895165_00064"/>
<dbReference type="InterPro" id="IPR011006">
    <property type="entry name" value="CheY-like_superfamily"/>
</dbReference>
<keyword evidence="1" id="KW-0597">Phosphoprotein</keyword>
<keyword evidence="5" id="KW-1185">Reference proteome</keyword>
<accession>A0A261FPR6</accession>
<dbReference type="OrthoDB" id="236568at2"/>
<dbReference type="GO" id="GO:0003677">
    <property type="term" value="F:DNA binding"/>
    <property type="evidence" value="ECO:0007669"/>
    <property type="project" value="UniProtKB-KW"/>
</dbReference>
<dbReference type="GO" id="GO:0000156">
    <property type="term" value="F:phosphorelay response regulator activity"/>
    <property type="evidence" value="ECO:0007669"/>
    <property type="project" value="InterPro"/>
</dbReference>
<evidence type="ECO:0000256" key="1">
    <source>
        <dbReference type="PROSITE-ProRule" id="PRU00169"/>
    </source>
</evidence>
<dbReference type="PROSITE" id="PS50930">
    <property type="entry name" value="HTH_LYTTR"/>
    <property type="match status" value="1"/>
</dbReference>
<dbReference type="PANTHER" id="PTHR37299:SF1">
    <property type="entry name" value="STAGE 0 SPORULATION PROTEIN A HOMOLOG"/>
    <property type="match status" value="1"/>
</dbReference>
<dbReference type="SUPFAM" id="SSF52172">
    <property type="entry name" value="CheY-like"/>
    <property type="match status" value="1"/>
</dbReference>
<dbReference type="Proteomes" id="UP000216352">
    <property type="component" value="Unassembled WGS sequence"/>
</dbReference>
<dbReference type="EMBL" id="MWWX01000011">
    <property type="protein sequence ID" value="OZG60985.1"/>
    <property type="molecule type" value="Genomic_DNA"/>
</dbReference>
<dbReference type="InterPro" id="IPR046947">
    <property type="entry name" value="LytR-like"/>
</dbReference>
<comment type="caution">
    <text evidence="4">The sequence shown here is derived from an EMBL/GenBank/DDBJ whole genome shotgun (WGS) entry which is preliminary data.</text>
</comment>
<dbReference type="Gene3D" id="3.40.50.2300">
    <property type="match status" value="1"/>
</dbReference>
<feature type="modified residue" description="4-aspartylphosphate" evidence="1">
    <location>
        <position position="57"/>
    </location>
</feature>
<evidence type="ECO:0000259" key="3">
    <source>
        <dbReference type="PROSITE" id="PS50930"/>
    </source>
</evidence>
<dbReference type="RefSeq" id="WP_072723411.1">
    <property type="nucleotide sequence ID" value="NZ_BDIS01000001.1"/>
</dbReference>
<dbReference type="PANTHER" id="PTHR37299">
    <property type="entry name" value="TRANSCRIPTIONAL REGULATOR-RELATED"/>
    <property type="match status" value="1"/>
</dbReference>
<evidence type="ECO:0000259" key="2">
    <source>
        <dbReference type="PROSITE" id="PS50110"/>
    </source>
</evidence>
<dbReference type="SMART" id="SM00850">
    <property type="entry name" value="LytTR"/>
    <property type="match status" value="1"/>
</dbReference>
<protein>
    <submittedName>
        <fullName evidence="4">DNA-binding response regulator</fullName>
    </submittedName>
</protein>
<feature type="domain" description="HTH LytTR-type" evidence="3">
    <location>
        <begin position="131"/>
        <end position="229"/>
    </location>
</feature>
<reference evidence="4 5" key="1">
    <citation type="journal article" date="2017" name="BMC Genomics">
        <title>Comparative genomic and phylogenomic analyses of the Bifidobacteriaceae family.</title>
        <authorList>
            <person name="Lugli G.A."/>
            <person name="Milani C."/>
            <person name="Turroni F."/>
            <person name="Duranti S."/>
            <person name="Mancabelli L."/>
            <person name="Mangifesta M."/>
            <person name="Ferrario C."/>
            <person name="Modesto M."/>
            <person name="Mattarelli P."/>
            <person name="Jiri K."/>
            <person name="van Sinderen D."/>
            <person name="Ventura M."/>
        </authorList>
    </citation>
    <scope>NUCLEOTIDE SEQUENCE [LARGE SCALE GENOMIC DNA]</scope>
    <source>
        <strain evidence="4 5">DSM 28807</strain>
    </source>
</reference>
<dbReference type="Pfam" id="PF04397">
    <property type="entry name" value="LytTR"/>
    <property type="match status" value="1"/>
</dbReference>
<name>A0A261FPR6_9BIFI</name>
<evidence type="ECO:0000313" key="4">
    <source>
        <dbReference type="EMBL" id="OZG60985.1"/>
    </source>
</evidence>
<gene>
    <name evidence="4" type="ORF">BLEM_1617</name>
</gene>
<dbReference type="InterPro" id="IPR001789">
    <property type="entry name" value="Sig_transdc_resp-reg_receiver"/>
</dbReference>
<dbReference type="Pfam" id="PF00072">
    <property type="entry name" value="Response_reg"/>
    <property type="match status" value="1"/>
</dbReference>
<dbReference type="PROSITE" id="PS50110">
    <property type="entry name" value="RESPONSE_REGULATORY"/>
    <property type="match status" value="1"/>
</dbReference>
<dbReference type="SMART" id="SM00448">
    <property type="entry name" value="REC"/>
    <property type="match status" value="1"/>
</dbReference>
<dbReference type="AlphaFoldDB" id="A0A261FPR6"/>
<proteinExistence type="predicted"/>
<dbReference type="Gene3D" id="2.40.50.1020">
    <property type="entry name" value="LytTr DNA-binding domain"/>
    <property type="match status" value="1"/>
</dbReference>
<sequence length="233" mass="26969">MFNVAIVDDDAADARWLRACAERWAKESGEDVVCTVFESALAFLNVRHSPFDIVFMDIEMPHLDGMEAARRMRELDSRTCLIFVTSMAQYAIKGYEVDAMDFVVKPVSYPQFRFKMDKAVAYARKMRRREFVLQSKNGLIRLPESDIQYVEVFQHRLRYHTTRGVLEGWGTLSQTEQRLEAGRFARCHASYLVNLMHVNEVRGDVVVVSGDELPLTRRKKKEFMDALVRFIGS</sequence>
<evidence type="ECO:0000313" key="5">
    <source>
        <dbReference type="Proteomes" id="UP000216352"/>
    </source>
</evidence>
<keyword evidence="4" id="KW-0238">DNA-binding</keyword>
<dbReference type="InterPro" id="IPR007492">
    <property type="entry name" value="LytTR_DNA-bd_dom"/>
</dbReference>
<organism evidence="4 5">
    <name type="scientific">Bifidobacterium lemurum</name>
    <dbReference type="NCBI Taxonomy" id="1603886"/>
    <lineage>
        <taxon>Bacteria</taxon>
        <taxon>Bacillati</taxon>
        <taxon>Actinomycetota</taxon>
        <taxon>Actinomycetes</taxon>
        <taxon>Bifidobacteriales</taxon>
        <taxon>Bifidobacteriaceae</taxon>
        <taxon>Bifidobacterium</taxon>
    </lineage>
</organism>
<feature type="domain" description="Response regulatory" evidence="2">
    <location>
        <begin position="3"/>
        <end position="120"/>
    </location>
</feature>